<name>A0A221NSD1_9ACTN</name>
<dbReference type="InterPro" id="IPR000194">
    <property type="entry name" value="ATPase_F1/V1/A1_a/bsu_nucl-bd"/>
</dbReference>
<keyword evidence="12" id="KW-0378">Hydrolase</keyword>
<comment type="function">
    <text evidence="7">Produces ATP from ADP in the presence of a proton gradient across the membrane. The V-type beta chain is a regulatory subunit.</text>
</comment>
<keyword evidence="7" id="KW-0066">ATP synthesis</keyword>
<dbReference type="OrthoDB" id="9801639at2"/>
<dbReference type="PROSITE" id="PS00152">
    <property type="entry name" value="ATPASE_ALPHA_BETA"/>
    <property type="match status" value="1"/>
</dbReference>
<evidence type="ECO:0000313" key="13">
    <source>
        <dbReference type="Proteomes" id="UP000031501"/>
    </source>
</evidence>
<dbReference type="KEGG" id="splu:LK06_000245"/>
<evidence type="ECO:0000256" key="3">
    <source>
        <dbReference type="ARBA" id="ARBA00022475"/>
    </source>
</evidence>
<keyword evidence="13" id="KW-1185">Reference proteome</keyword>
<feature type="domain" description="ATPase F1/V1/A1 complex alpha/beta subunit N-terminal" evidence="10">
    <location>
        <begin position="23"/>
        <end position="84"/>
    </location>
</feature>
<dbReference type="Proteomes" id="UP000031501">
    <property type="component" value="Chromosome"/>
</dbReference>
<dbReference type="GO" id="GO:0016787">
    <property type="term" value="F:hydrolase activity"/>
    <property type="evidence" value="ECO:0007669"/>
    <property type="project" value="UniProtKB-KW"/>
</dbReference>
<keyword evidence="7" id="KW-0375">Hydrogen ion transport</keyword>
<dbReference type="Gene3D" id="3.40.50.12240">
    <property type="match status" value="1"/>
</dbReference>
<dbReference type="Pfam" id="PF00006">
    <property type="entry name" value="ATP-synt_ab"/>
    <property type="match status" value="1"/>
</dbReference>
<dbReference type="GO" id="GO:0045259">
    <property type="term" value="C:proton-transporting ATP synthase complex"/>
    <property type="evidence" value="ECO:0007669"/>
    <property type="project" value="UniProtKB-KW"/>
</dbReference>
<gene>
    <name evidence="7" type="primary">atpB</name>
    <name evidence="12" type="ORF">LK07_01325</name>
</gene>
<dbReference type="PANTHER" id="PTHR43389">
    <property type="entry name" value="V-TYPE PROTON ATPASE SUBUNIT B"/>
    <property type="match status" value="1"/>
</dbReference>
<evidence type="ECO:0000256" key="5">
    <source>
        <dbReference type="ARBA" id="ARBA00023136"/>
    </source>
</evidence>
<comment type="similarity">
    <text evidence="1 7">Belongs to the ATPase alpha/beta chains family.</text>
</comment>
<feature type="compositionally biased region" description="Acidic residues" evidence="8">
    <location>
        <begin position="473"/>
        <end position="488"/>
    </location>
</feature>
<dbReference type="HAMAP" id="MF_00310">
    <property type="entry name" value="ATP_synth_B_arch"/>
    <property type="match status" value="1"/>
</dbReference>
<evidence type="ECO:0000259" key="11">
    <source>
        <dbReference type="Pfam" id="PF22919"/>
    </source>
</evidence>
<dbReference type="InterPro" id="IPR022879">
    <property type="entry name" value="V-ATPase_su_B/beta"/>
</dbReference>
<keyword evidence="5" id="KW-0472">Membrane</keyword>
<evidence type="ECO:0000313" key="12">
    <source>
        <dbReference type="EMBL" id="ASN22889.1"/>
    </source>
</evidence>
<dbReference type="CDD" id="cd01135">
    <property type="entry name" value="V_A-ATPase_B"/>
    <property type="match status" value="1"/>
</dbReference>
<evidence type="ECO:0000259" key="10">
    <source>
        <dbReference type="Pfam" id="PF02874"/>
    </source>
</evidence>
<dbReference type="GO" id="GO:0005524">
    <property type="term" value="F:ATP binding"/>
    <property type="evidence" value="ECO:0007669"/>
    <property type="project" value="UniProtKB-UniRule"/>
</dbReference>
<dbReference type="GO" id="GO:0042777">
    <property type="term" value="P:proton motive force-driven plasma membrane ATP synthesis"/>
    <property type="evidence" value="ECO:0007669"/>
    <property type="project" value="UniProtKB-UniRule"/>
</dbReference>
<dbReference type="InterPro" id="IPR004100">
    <property type="entry name" value="ATPase_F1/V1/A1_a/bsu_N"/>
</dbReference>
<dbReference type="RefSeq" id="WP_078858955.1">
    <property type="nucleotide sequence ID" value="NZ_CP021080.1"/>
</dbReference>
<accession>A0A221NSD1</accession>
<evidence type="ECO:0000256" key="1">
    <source>
        <dbReference type="ARBA" id="ARBA00008936"/>
    </source>
</evidence>
<feature type="region of interest" description="Disordered" evidence="8">
    <location>
        <begin position="461"/>
        <end position="513"/>
    </location>
</feature>
<keyword evidence="4 7" id="KW-0406">Ion transport</keyword>
<evidence type="ECO:0000256" key="2">
    <source>
        <dbReference type="ARBA" id="ARBA00022448"/>
    </source>
</evidence>
<dbReference type="CDD" id="cd18118">
    <property type="entry name" value="ATP-synt_V_A-type_beta_N"/>
    <property type="match status" value="1"/>
</dbReference>
<dbReference type="Pfam" id="PF02874">
    <property type="entry name" value="ATP-synt_ab_N"/>
    <property type="match status" value="1"/>
</dbReference>
<dbReference type="SUPFAM" id="SSF52540">
    <property type="entry name" value="P-loop containing nucleoside triphosphate hydrolases"/>
    <property type="match status" value="1"/>
</dbReference>
<dbReference type="InterPro" id="IPR027417">
    <property type="entry name" value="P-loop_NTPase"/>
</dbReference>
<dbReference type="NCBIfam" id="NF003235">
    <property type="entry name" value="PRK04196.1"/>
    <property type="match status" value="1"/>
</dbReference>
<dbReference type="GO" id="GO:0046933">
    <property type="term" value="F:proton-transporting ATP synthase activity, rotational mechanism"/>
    <property type="evidence" value="ECO:0007669"/>
    <property type="project" value="UniProtKB-UniRule"/>
</dbReference>
<organism evidence="12 13">
    <name type="scientific">Streptomyces pluripotens</name>
    <dbReference type="NCBI Taxonomy" id="1355015"/>
    <lineage>
        <taxon>Bacteria</taxon>
        <taxon>Bacillati</taxon>
        <taxon>Actinomycetota</taxon>
        <taxon>Actinomycetes</taxon>
        <taxon>Kitasatosporales</taxon>
        <taxon>Streptomycetaceae</taxon>
        <taxon>Streptomyces</taxon>
    </lineage>
</organism>
<evidence type="ECO:0000259" key="9">
    <source>
        <dbReference type="Pfam" id="PF00006"/>
    </source>
</evidence>
<keyword evidence="3" id="KW-1003">Cell membrane</keyword>
<keyword evidence="6" id="KW-0139">CF(1)</keyword>
<feature type="domain" description="ATPase F1/V1/A1 complex alpha/beta subunit nucleotide-binding" evidence="9">
    <location>
        <begin position="141"/>
        <end position="357"/>
    </location>
</feature>
<evidence type="ECO:0000256" key="4">
    <source>
        <dbReference type="ARBA" id="ARBA00023065"/>
    </source>
</evidence>
<proteinExistence type="inferred from homology"/>
<feature type="domain" description="ATP synthase A/B type C-terminal" evidence="11">
    <location>
        <begin position="363"/>
        <end position="459"/>
    </location>
</feature>
<dbReference type="InterPro" id="IPR055190">
    <property type="entry name" value="ATP-synt_VA_C"/>
</dbReference>
<keyword evidence="2 7" id="KW-0813">Transport</keyword>
<dbReference type="InterPro" id="IPR020003">
    <property type="entry name" value="ATPase_a/bsu_AS"/>
</dbReference>
<evidence type="ECO:0000256" key="7">
    <source>
        <dbReference type="HAMAP-Rule" id="MF_00310"/>
    </source>
</evidence>
<protein>
    <recommendedName>
        <fullName evidence="7">V-type ATP synthase beta chain</fullName>
    </recommendedName>
    <alternativeName>
        <fullName evidence="7">V-ATPase subunit B</fullName>
    </alternativeName>
</protein>
<dbReference type="Pfam" id="PF22919">
    <property type="entry name" value="ATP-synt_VA_C"/>
    <property type="match status" value="1"/>
</dbReference>
<evidence type="ECO:0000256" key="6">
    <source>
        <dbReference type="ARBA" id="ARBA00023196"/>
    </source>
</evidence>
<dbReference type="PANTHER" id="PTHR43389:SF4">
    <property type="entry name" value="V-TYPE PROTON ATPASE SUBUNIT B"/>
    <property type="match status" value="1"/>
</dbReference>
<dbReference type="STRING" id="1355015.LK06_000245"/>
<dbReference type="EMBL" id="CP022433">
    <property type="protein sequence ID" value="ASN22889.1"/>
    <property type="molecule type" value="Genomic_DNA"/>
</dbReference>
<evidence type="ECO:0000256" key="8">
    <source>
        <dbReference type="SAM" id="MobiDB-lite"/>
    </source>
</evidence>
<reference evidence="12 13" key="1">
    <citation type="submission" date="2017-07" db="EMBL/GenBank/DDBJ databases">
        <title>Genome sequence of Streptomyces pluripotens MUSC 137T.</title>
        <authorList>
            <person name="Ser H.-L."/>
            <person name="Lee L.-H."/>
        </authorList>
    </citation>
    <scope>NUCLEOTIDE SEQUENCE [LARGE SCALE GENOMIC DNA]</scope>
    <source>
        <strain evidence="12 13">MUSC 137</strain>
    </source>
</reference>
<dbReference type="AlphaFoldDB" id="A0A221NSD1"/>
<sequence length="513" mass="54258">MSRSTGLGRAGPVEYTGVRELHGPLVVVGGVSGVGWDEFATIILDSGELRHGLVLEVDRDLAVVQVLEDTAGMDRTSTRVAFSGAPLRVPVGTGWLGRVCNGRGEPTDGGPPVLGGTYAAVGGAPINPLRREPPDEAVLTGVTAVDVLTTVVRGQKLPVFSAAGLPHLDLAVQIAAQATCGEEAFAVVFAGMGLTHADAAFVRSGLAKRSAARELVLLLNTADDPVIERLLTPRLALTVAEHLAFTQGRHVLVVMADMTAYSEALREVSAARGEIPARRAYPGYLYSDLASLYERCGRIRGRPGSVTVLPVLTMPAGDITHPVPDLTGYITEGQIVLSAEVYATGVYPPVDPLASLSRLMRRGTGAGRTRADHPDVAAQLIAALARSRQVRELADLIGRSALSPADLRHLDMEEAFRQRFLAQGRDENRSLEDSLDRAWEVLLTLPRGHLGMLPAELLDAHGVPSRAGPKEPEEPEPGGEETGEGTGEEEARQRRTQGTGTDSKGTDGKGTPP</sequence>